<name>A0A182Q483_9DIPT</name>
<sequence>MLRKVSSALERAHNVKTAGTQTAEMELGVARPLKPCASVVQRCTSETQTEEDGFSTQTKKGRVPKERAAAKEVKQLVAKQPKKPTAAPKAKAKKKEALPASEKGGSKGPTAKPEGSKKRRRPKARLSVTKVSAVGDVGTRTHAKMLLGLQEDPALKELGFKVVQTRRAGDGALLLNIKKDADVQALRTTAPLRSKLEGKVIFCHVHFCILMLHIIVVKI</sequence>
<proteinExistence type="predicted"/>
<evidence type="ECO:0000313" key="2">
    <source>
        <dbReference type="EnsemblMetazoa" id="AFAF002756-PA"/>
    </source>
</evidence>
<reference evidence="3" key="1">
    <citation type="submission" date="2014-01" db="EMBL/GenBank/DDBJ databases">
        <title>The Genome Sequence of Anopheles farauti FAR1 (V2).</title>
        <authorList>
            <consortium name="The Broad Institute Genomics Platform"/>
            <person name="Neafsey D.E."/>
            <person name="Besansky N."/>
            <person name="Howell P."/>
            <person name="Walton C."/>
            <person name="Young S.K."/>
            <person name="Zeng Q."/>
            <person name="Gargeya S."/>
            <person name="Fitzgerald M."/>
            <person name="Haas B."/>
            <person name="Abouelleil A."/>
            <person name="Allen A.W."/>
            <person name="Alvarado L."/>
            <person name="Arachchi H.M."/>
            <person name="Berlin A.M."/>
            <person name="Chapman S.B."/>
            <person name="Gainer-Dewar J."/>
            <person name="Goldberg J."/>
            <person name="Griggs A."/>
            <person name="Gujja S."/>
            <person name="Hansen M."/>
            <person name="Howarth C."/>
            <person name="Imamovic A."/>
            <person name="Ireland A."/>
            <person name="Larimer J."/>
            <person name="McCowan C."/>
            <person name="Murphy C."/>
            <person name="Pearson M."/>
            <person name="Poon T.W."/>
            <person name="Priest M."/>
            <person name="Roberts A."/>
            <person name="Saif S."/>
            <person name="Shea T."/>
            <person name="Sisk P."/>
            <person name="Sykes S."/>
            <person name="Wortman J."/>
            <person name="Nusbaum C."/>
            <person name="Birren B."/>
        </authorList>
    </citation>
    <scope>NUCLEOTIDE SEQUENCE [LARGE SCALE GENOMIC DNA]</scope>
    <source>
        <strain evidence="3">FAR1</strain>
    </source>
</reference>
<feature type="region of interest" description="Disordered" evidence="1">
    <location>
        <begin position="42"/>
        <end position="129"/>
    </location>
</feature>
<reference evidence="2" key="2">
    <citation type="submission" date="2020-05" db="UniProtKB">
        <authorList>
            <consortium name="EnsemblMetazoa"/>
        </authorList>
    </citation>
    <scope>IDENTIFICATION</scope>
    <source>
        <strain evidence="2">FAR1</strain>
    </source>
</reference>
<accession>A0A182Q483</accession>
<organism evidence="2 3">
    <name type="scientific">Anopheles farauti</name>
    <dbReference type="NCBI Taxonomy" id="69004"/>
    <lineage>
        <taxon>Eukaryota</taxon>
        <taxon>Metazoa</taxon>
        <taxon>Ecdysozoa</taxon>
        <taxon>Arthropoda</taxon>
        <taxon>Hexapoda</taxon>
        <taxon>Insecta</taxon>
        <taxon>Pterygota</taxon>
        <taxon>Neoptera</taxon>
        <taxon>Endopterygota</taxon>
        <taxon>Diptera</taxon>
        <taxon>Nematocera</taxon>
        <taxon>Culicoidea</taxon>
        <taxon>Culicidae</taxon>
        <taxon>Anophelinae</taxon>
        <taxon>Anopheles</taxon>
    </lineage>
</organism>
<evidence type="ECO:0000256" key="1">
    <source>
        <dbReference type="SAM" id="MobiDB-lite"/>
    </source>
</evidence>
<dbReference type="VEuPathDB" id="VectorBase:AFAF002756"/>
<evidence type="ECO:0000313" key="3">
    <source>
        <dbReference type="Proteomes" id="UP000075886"/>
    </source>
</evidence>
<feature type="compositionally biased region" description="Basic and acidic residues" evidence="1">
    <location>
        <begin position="63"/>
        <end position="74"/>
    </location>
</feature>
<feature type="region of interest" description="Disordered" evidence="1">
    <location>
        <begin position="1"/>
        <end position="23"/>
    </location>
</feature>
<dbReference type="EMBL" id="AXCN02001790">
    <property type="status" value="NOT_ANNOTATED_CDS"/>
    <property type="molecule type" value="Genomic_DNA"/>
</dbReference>
<dbReference type="EnsemblMetazoa" id="AFAF002756-RA">
    <property type="protein sequence ID" value="AFAF002756-PA"/>
    <property type="gene ID" value="AFAF002756"/>
</dbReference>
<protein>
    <submittedName>
        <fullName evidence="2">Uncharacterized protein</fullName>
    </submittedName>
</protein>
<dbReference type="Proteomes" id="UP000075886">
    <property type="component" value="Unassembled WGS sequence"/>
</dbReference>
<dbReference type="AlphaFoldDB" id="A0A182Q483"/>
<keyword evidence="3" id="KW-1185">Reference proteome</keyword>